<evidence type="ECO:0000259" key="8">
    <source>
        <dbReference type="Pfam" id="PF18117"/>
    </source>
</evidence>
<evidence type="ECO:0000256" key="6">
    <source>
        <dbReference type="ARBA" id="ARBA00023242"/>
    </source>
</evidence>
<evidence type="ECO:0000256" key="2">
    <source>
        <dbReference type="ARBA" id="ARBA00004496"/>
    </source>
</evidence>
<feature type="domain" description="EDS1 EP" evidence="8">
    <location>
        <begin position="420"/>
        <end position="612"/>
    </location>
</feature>
<feature type="domain" description="Fungal lipase-type" evidence="7">
    <location>
        <begin position="616"/>
        <end position="707"/>
    </location>
</feature>
<dbReference type="InterPro" id="IPR002921">
    <property type="entry name" value="Fungal_lipase-type"/>
</dbReference>
<comment type="caution">
    <text evidence="9">The sequence shown here is derived from an EMBL/GenBank/DDBJ whole genome shotgun (WGS) entry which is preliminary data.</text>
</comment>
<dbReference type="GO" id="GO:0016787">
    <property type="term" value="F:hydrolase activity"/>
    <property type="evidence" value="ECO:0007669"/>
    <property type="project" value="UniProtKB-KW"/>
</dbReference>
<keyword evidence="5" id="KW-0611">Plant defense</keyword>
<feature type="domain" description="Fungal lipase-type" evidence="7">
    <location>
        <begin position="89"/>
        <end position="203"/>
    </location>
</feature>
<dbReference type="Pfam" id="PF01764">
    <property type="entry name" value="Lipase_3"/>
    <property type="match status" value="2"/>
</dbReference>
<dbReference type="AlphaFoldDB" id="A0AAW0JVD6"/>
<keyword evidence="10" id="KW-1185">Reference proteome</keyword>
<accession>A0AAW0JVD6</accession>
<dbReference type="GO" id="GO:0006629">
    <property type="term" value="P:lipid metabolic process"/>
    <property type="evidence" value="ECO:0007669"/>
    <property type="project" value="InterPro"/>
</dbReference>
<sequence length="729" mass="83683">MASLNLGENIEIDTELIKKAYSLAVKAHSKSSEKAYNVEESRRSSDPVIFSFSGCWSENGWYDGEPFGVTEINLPLLFPSLRSIGVNENALVNKAFLQRFVDKILGNSDFDREVQKAVKKNKQILFIGHSSGGSIANLATIWFLEKYIKPEYNYKISPSSPLCVTFGCPLTGNHIFSHALRRENWSRYFIHFVMRYDIVPRILLAPISSIKLEFQKVLQFLNAKSVNLAHASIDNFDASNFYMKVMKNASSVASHAACNLMGNTNLLLETVSNFIPLSPYKPFGTYVFCTGNGKLVILRNPDAVLQLLFFSSQLCREEECTDIAQRSLQQHFGYDNELQDCFQMLNEVHLEPLEQLPLSSDTTSSDIATINSALNDLGLSTRARLCLCAAGELEKRKIGNKESIDLKKPDIEKAMKYLEEDYQLNCRHRDLGCYDAFKLQETSKDFDANVKRLELAGIWDEIIEMLKRYELPDAFEGLRDWVLLGTRYRRLVEPLDIANYYRHLKNEDTGAYMIRGRPKRYRFTQRWREHAERMPAESSGESCFWAKVEELRIKISSQGFEPIKEEVLLLEAHVQNWINLGELSGDVLLEKSTFKKWWEDLPREHKLTSCIKDLKVRKAVTEKKQILFTGHSIGGSIANLATIWFLEKYLRSDSPDNYKISPSSPLCVTFGCPLTGNHIFSHALRRENWARYFIHFVMRYDIIPRILLAPVSSILLEFQRVLQFLNENP</sequence>
<evidence type="ECO:0000256" key="1">
    <source>
        <dbReference type="ARBA" id="ARBA00004123"/>
    </source>
</evidence>
<keyword evidence="4" id="KW-0378">Hydrolase</keyword>
<dbReference type="PANTHER" id="PTHR47090">
    <property type="entry name" value="PROTEIN EDS1-RELATED"/>
    <property type="match status" value="1"/>
</dbReference>
<gene>
    <name evidence="9" type="primary">EDS1_2</name>
    <name evidence="9" type="ORF">CFP56_028391</name>
</gene>
<dbReference type="Proteomes" id="UP000237347">
    <property type="component" value="Unassembled WGS sequence"/>
</dbReference>
<dbReference type="PANTHER" id="PTHR47090:SF2">
    <property type="entry name" value="PROTEIN EDS1-RELATED"/>
    <property type="match status" value="1"/>
</dbReference>
<protein>
    <submittedName>
        <fullName evidence="9">Protein eds1l</fullName>
    </submittedName>
</protein>
<dbReference type="GO" id="GO:0005737">
    <property type="term" value="C:cytoplasm"/>
    <property type="evidence" value="ECO:0007669"/>
    <property type="project" value="UniProtKB-SubCell"/>
</dbReference>
<dbReference type="SUPFAM" id="SSF53474">
    <property type="entry name" value="alpha/beta-Hydrolases"/>
    <property type="match status" value="2"/>
</dbReference>
<dbReference type="GO" id="GO:0006952">
    <property type="term" value="P:defense response"/>
    <property type="evidence" value="ECO:0007669"/>
    <property type="project" value="UniProtKB-KW"/>
</dbReference>
<dbReference type="Pfam" id="PF18117">
    <property type="entry name" value="EDS1_EP"/>
    <property type="match status" value="1"/>
</dbReference>
<comment type="subcellular location">
    <subcellularLocation>
        <location evidence="2">Cytoplasm</location>
    </subcellularLocation>
    <subcellularLocation>
        <location evidence="1">Nucleus</location>
    </subcellularLocation>
</comment>
<evidence type="ECO:0000256" key="4">
    <source>
        <dbReference type="ARBA" id="ARBA00022801"/>
    </source>
</evidence>
<organism evidence="9 10">
    <name type="scientific">Quercus suber</name>
    <name type="common">Cork oak</name>
    <dbReference type="NCBI Taxonomy" id="58331"/>
    <lineage>
        <taxon>Eukaryota</taxon>
        <taxon>Viridiplantae</taxon>
        <taxon>Streptophyta</taxon>
        <taxon>Embryophyta</taxon>
        <taxon>Tracheophyta</taxon>
        <taxon>Spermatophyta</taxon>
        <taxon>Magnoliopsida</taxon>
        <taxon>eudicotyledons</taxon>
        <taxon>Gunneridae</taxon>
        <taxon>Pentapetalae</taxon>
        <taxon>rosids</taxon>
        <taxon>fabids</taxon>
        <taxon>Fagales</taxon>
        <taxon>Fagaceae</taxon>
        <taxon>Quercus</taxon>
    </lineage>
</organism>
<name>A0AAW0JVD6_QUESU</name>
<evidence type="ECO:0000259" key="7">
    <source>
        <dbReference type="Pfam" id="PF01764"/>
    </source>
</evidence>
<dbReference type="EMBL" id="PKMF04000465">
    <property type="protein sequence ID" value="KAK7830236.1"/>
    <property type="molecule type" value="Genomic_DNA"/>
</dbReference>
<dbReference type="InterPro" id="IPR041266">
    <property type="entry name" value="EDS1_EP"/>
</dbReference>
<dbReference type="InterPro" id="IPR029058">
    <property type="entry name" value="AB_hydrolase_fold"/>
</dbReference>
<dbReference type="GO" id="GO:0005634">
    <property type="term" value="C:nucleus"/>
    <property type="evidence" value="ECO:0007669"/>
    <property type="project" value="UniProtKB-SubCell"/>
</dbReference>
<evidence type="ECO:0000256" key="3">
    <source>
        <dbReference type="ARBA" id="ARBA00022490"/>
    </source>
</evidence>
<keyword evidence="3" id="KW-0963">Cytoplasm</keyword>
<proteinExistence type="predicted"/>
<evidence type="ECO:0000256" key="5">
    <source>
        <dbReference type="ARBA" id="ARBA00022821"/>
    </source>
</evidence>
<dbReference type="InterPro" id="IPR044214">
    <property type="entry name" value="EDS1-like"/>
</dbReference>
<dbReference type="Gene3D" id="3.40.50.1820">
    <property type="entry name" value="alpha/beta hydrolase"/>
    <property type="match status" value="2"/>
</dbReference>
<evidence type="ECO:0000313" key="9">
    <source>
        <dbReference type="EMBL" id="KAK7830236.1"/>
    </source>
</evidence>
<evidence type="ECO:0000313" key="10">
    <source>
        <dbReference type="Proteomes" id="UP000237347"/>
    </source>
</evidence>
<reference evidence="9 10" key="1">
    <citation type="journal article" date="2018" name="Sci. Data">
        <title>The draft genome sequence of cork oak.</title>
        <authorList>
            <person name="Ramos A.M."/>
            <person name="Usie A."/>
            <person name="Barbosa P."/>
            <person name="Barros P.M."/>
            <person name="Capote T."/>
            <person name="Chaves I."/>
            <person name="Simoes F."/>
            <person name="Abreu I."/>
            <person name="Carrasquinho I."/>
            <person name="Faro C."/>
            <person name="Guimaraes J.B."/>
            <person name="Mendonca D."/>
            <person name="Nobrega F."/>
            <person name="Rodrigues L."/>
            <person name="Saibo N.J.M."/>
            <person name="Varela M.C."/>
            <person name="Egas C."/>
            <person name="Matos J."/>
            <person name="Miguel C.M."/>
            <person name="Oliveira M.M."/>
            <person name="Ricardo C.P."/>
            <person name="Goncalves S."/>
        </authorList>
    </citation>
    <scope>NUCLEOTIDE SEQUENCE [LARGE SCALE GENOMIC DNA]</scope>
    <source>
        <strain evidence="10">cv. HL8</strain>
    </source>
</reference>
<keyword evidence="6" id="KW-0539">Nucleus</keyword>